<dbReference type="GO" id="GO:0016226">
    <property type="term" value="P:iron-sulfur cluster assembly"/>
    <property type="evidence" value="ECO:0007669"/>
    <property type="project" value="TreeGrafter"/>
</dbReference>
<dbReference type="Pfam" id="PF00400">
    <property type="entry name" value="WD40"/>
    <property type="match status" value="3"/>
</dbReference>
<comment type="caution">
    <text evidence="2">The sequence shown here is derived from an EMBL/GenBank/DDBJ whole genome shotgun (WGS) entry which is preliminary data.</text>
</comment>
<sequence>MQIRCTQADHRNQQIIGFCIDSTCQNQRPYCNFCLPRHSQHLEMLTSIELLYEWIKQGIIKIKDFEKNVQEFKVALDSLNDMFLPYLNFNIQRFPQLGISEIDKLIKDLCEIEDYEKNLYKQLMQSIEQGKSIVNEIRRKKKNQSNFEQNNHLQIRNFKIEKLLLDIPCVLKPFSYELIKENSIKQNDNCFAIALNKNCQILAASCGKQIKIYEFEQGKLKLQQVLNEHRKWVSTLNFMKKQNQLISGDGDGSIIFWSKNNNNQWDYSQIIKAHNDSIRCLILNTNEDMIVSSGGDNTIKFWIKQNEWICQQIITNHNSCVCQLSLNDQENIVISCGMDKQILVIQYSQQDQKWIVIDNIKTKSYGDRICFINNQYFAFQPSRGEQIHIYELNSVNNKFDRKKDIFLNEGNDMCGLFPQQFIKSKQLLLNKHHQYIYLIRKTQNDEFKIEQSIEFSSTSINGYMSEDGEYLITWDDSSKEIQIRKYQEK</sequence>
<dbReference type="PANTHER" id="PTHR19920:SF0">
    <property type="entry name" value="CYTOSOLIC IRON-SULFUR PROTEIN ASSEMBLY PROTEIN CIAO1-RELATED"/>
    <property type="match status" value="1"/>
</dbReference>
<keyword evidence="1" id="KW-0853">WD repeat</keyword>
<protein>
    <recommendedName>
        <fullName evidence="4">WD40-repeat-containing domain</fullName>
    </recommendedName>
</protein>
<dbReference type="PROSITE" id="PS50294">
    <property type="entry name" value="WD_REPEATS_REGION"/>
    <property type="match status" value="2"/>
</dbReference>
<dbReference type="Proteomes" id="UP000689195">
    <property type="component" value="Unassembled WGS sequence"/>
</dbReference>
<gene>
    <name evidence="2" type="ORF">PPENT_87.1.T1490158</name>
</gene>
<reference evidence="2" key="1">
    <citation type="submission" date="2021-01" db="EMBL/GenBank/DDBJ databases">
        <authorList>
            <consortium name="Genoscope - CEA"/>
            <person name="William W."/>
        </authorList>
    </citation>
    <scope>NUCLEOTIDE SEQUENCE</scope>
</reference>
<evidence type="ECO:0008006" key="4">
    <source>
        <dbReference type="Google" id="ProtNLM"/>
    </source>
</evidence>
<evidence type="ECO:0000256" key="1">
    <source>
        <dbReference type="PROSITE-ProRule" id="PRU00221"/>
    </source>
</evidence>
<dbReference type="InterPro" id="IPR001680">
    <property type="entry name" value="WD40_rpt"/>
</dbReference>
<dbReference type="PANTHER" id="PTHR19920">
    <property type="entry name" value="WD40 PROTEIN CIAO1"/>
    <property type="match status" value="1"/>
</dbReference>
<dbReference type="SMART" id="SM00320">
    <property type="entry name" value="WD40"/>
    <property type="match status" value="4"/>
</dbReference>
<dbReference type="AlphaFoldDB" id="A0A8S1Y3D0"/>
<dbReference type="EMBL" id="CAJJDO010000149">
    <property type="protein sequence ID" value="CAD8208145.1"/>
    <property type="molecule type" value="Genomic_DNA"/>
</dbReference>
<dbReference type="PROSITE" id="PS50082">
    <property type="entry name" value="WD_REPEATS_2"/>
    <property type="match status" value="2"/>
</dbReference>
<dbReference type="GO" id="GO:0097361">
    <property type="term" value="C:cytosolic [4Fe-4S] assembly targeting complex"/>
    <property type="evidence" value="ECO:0007669"/>
    <property type="project" value="TreeGrafter"/>
</dbReference>
<keyword evidence="3" id="KW-1185">Reference proteome</keyword>
<evidence type="ECO:0000313" key="3">
    <source>
        <dbReference type="Proteomes" id="UP000689195"/>
    </source>
</evidence>
<name>A0A8S1Y3D0_9CILI</name>
<dbReference type="OrthoDB" id="406844at2759"/>
<organism evidence="2 3">
    <name type="scientific">Paramecium pentaurelia</name>
    <dbReference type="NCBI Taxonomy" id="43138"/>
    <lineage>
        <taxon>Eukaryota</taxon>
        <taxon>Sar</taxon>
        <taxon>Alveolata</taxon>
        <taxon>Ciliophora</taxon>
        <taxon>Intramacronucleata</taxon>
        <taxon>Oligohymenophorea</taxon>
        <taxon>Peniculida</taxon>
        <taxon>Parameciidae</taxon>
        <taxon>Paramecium</taxon>
    </lineage>
</organism>
<feature type="repeat" description="WD" evidence="1">
    <location>
        <begin position="271"/>
        <end position="302"/>
    </location>
</feature>
<feature type="repeat" description="WD" evidence="1">
    <location>
        <begin position="226"/>
        <end position="258"/>
    </location>
</feature>
<proteinExistence type="predicted"/>
<accession>A0A8S1Y3D0</accession>
<evidence type="ECO:0000313" key="2">
    <source>
        <dbReference type="EMBL" id="CAD8208145.1"/>
    </source>
</evidence>